<keyword evidence="2" id="KW-1185">Reference proteome</keyword>
<name>A0A848L3G6_9ACTN</name>
<dbReference type="Proteomes" id="UP000550729">
    <property type="component" value="Unassembled WGS sequence"/>
</dbReference>
<proteinExistence type="predicted"/>
<protein>
    <submittedName>
        <fullName evidence="1">Uncharacterized protein</fullName>
    </submittedName>
</protein>
<evidence type="ECO:0000313" key="2">
    <source>
        <dbReference type="Proteomes" id="UP000550729"/>
    </source>
</evidence>
<gene>
    <name evidence="1" type="ORF">HH308_18175</name>
</gene>
<dbReference type="InterPro" id="IPR012340">
    <property type="entry name" value="NA-bd_OB-fold"/>
</dbReference>
<reference evidence="1 2" key="1">
    <citation type="submission" date="2020-04" db="EMBL/GenBank/DDBJ databases">
        <title>Gordonia sp. nov. TBRC 11910.</title>
        <authorList>
            <person name="Suriyachadkun C."/>
        </authorList>
    </citation>
    <scope>NUCLEOTIDE SEQUENCE [LARGE SCALE GENOMIC DNA]</scope>
    <source>
        <strain evidence="1 2">TBRC 11910</strain>
    </source>
</reference>
<evidence type="ECO:0000313" key="1">
    <source>
        <dbReference type="EMBL" id="NMO03143.1"/>
    </source>
</evidence>
<accession>A0A848L3G6</accession>
<organism evidence="1 2">
    <name type="scientific">Gordonia asplenii</name>
    <dbReference type="NCBI Taxonomy" id="2725283"/>
    <lineage>
        <taxon>Bacteria</taxon>
        <taxon>Bacillati</taxon>
        <taxon>Actinomycetota</taxon>
        <taxon>Actinomycetes</taxon>
        <taxon>Mycobacteriales</taxon>
        <taxon>Gordoniaceae</taxon>
        <taxon>Gordonia</taxon>
    </lineage>
</organism>
<sequence>MTSLIGATGDVTVSIGGGEQIGEVELLIAGGSERFLARCPYPLAEGESVLVVGVRPGRVVDVERWSVPGW</sequence>
<dbReference type="Gene3D" id="2.40.50.140">
    <property type="entry name" value="Nucleic acid-binding proteins"/>
    <property type="match status" value="1"/>
</dbReference>
<dbReference type="EMBL" id="JABBNB010000020">
    <property type="protein sequence ID" value="NMO03143.1"/>
    <property type="molecule type" value="Genomic_DNA"/>
</dbReference>
<comment type="caution">
    <text evidence="1">The sequence shown here is derived from an EMBL/GenBank/DDBJ whole genome shotgun (WGS) entry which is preliminary data.</text>
</comment>
<dbReference type="AlphaFoldDB" id="A0A848L3G6"/>